<dbReference type="Proteomes" id="UP000077315">
    <property type="component" value="Unassembled WGS sequence"/>
</dbReference>
<sequence length="162" mass="18676">MVWPEAAALPVGSEGEFRGYPTTWNFCRCDRERNLDGRLTTVPEGGTVVPITFQDLEPKKKEKSIEDNEEDKSACDSIDELESKIDNLCSDTELMKMCHFIPNFSYFSTVYFNWAHNYHLLYYVRGSDIPFKRPNFVNAMFKDKTSCPKMIVKETSCPINCC</sequence>
<dbReference type="VEuPathDB" id="FungiDB:PHYBLDRAFT_61793"/>
<gene>
    <name evidence="1" type="ORF">PHYBLDRAFT_61793</name>
</gene>
<proteinExistence type="predicted"/>
<dbReference type="AlphaFoldDB" id="A0A162V821"/>
<name>A0A162V821_PHYB8</name>
<dbReference type="RefSeq" id="XP_018298783.1">
    <property type="nucleotide sequence ID" value="XM_018440856.1"/>
</dbReference>
<protein>
    <submittedName>
        <fullName evidence="1">Uncharacterized protein</fullName>
    </submittedName>
</protein>
<dbReference type="EMBL" id="KV440971">
    <property type="protein sequence ID" value="OAD80743.1"/>
    <property type="molecule type" value="Genomic_DNA"/>
</dbReference>
<dbReference type="GeneID" id="29001762"/>
<evidence type="ECO:0000313" key="2">
    <source>
        <dbReference type="Proteomes" id="UP000077315"/>
    </source>
</evidence>
<keyword evidence="2" id="KW-1185">Reference proteome</keyword>
<evidence type="ECO:0000313" key="1">
    <source>
        <dbReference type="EMBL" id="OAD80743.1"/>
    </source>
</evidence>
<dbReference type="InParanoid" id="A0A162V821"/>
<organism evidence="1 2">
    <name type="scientific">Phycomyces blakesleeanus (strain ATCC 8743b / DSM 1359 / FGSC 10004 / NBRC 33097 / NRRL 1555)</name>
    <dbReference type="NCBI Taxonomy" id="763407"/>
    <lineage>
        <taxon>Eukaryota</taxon>
        <taxon>Fungi</taxon>
        <taxon>Fungi incertae sedis</taxon>
        <taxon>Mucoromycota</taxon>
        <taxon>Mucoromycotina</taxon>
        <taxon>Mucoromycetes</taxon>
        <taxon>Mucorales</taxon>
        <taxon>Phycomycetaceae</taxon>
        <taxon>Phycomyces</taxon>
    </lineage>
</organism>
<accession>A0A162V821</accession>
<reference evidence="2" key="1">
    <citation type="submission" date="2015-06" db="EMBL/GenBank/DDBJ databases">
        <title>Expansion of signal transduction pathways in fungi by whole-genome duplication.</title>
        <authorList>
            <consortium name="DOE Joint Genome Institute"/>
            <person name="Corrochano L.M."/>
            <person name="Kuo A."/>
            <person name="Marcet-Houben M."/>
            <person name="Polaino S."/>
            <person name="Salamov A."/>
            <person name="Villalobos J.M."/>
            <person name="Alvarez M.I."/>
            <person name="Avalos J."/>
            <person name="Benito E.P."/>
            <person name="Benoit I."/>
            <person name="Burger G."/>
            <person name="Camino L.P."/>
            <person name="Canovas D."/>
            <person name="Cerda-Olmedo E."/>
            <person name="Cheng J.-F."/>
            <person name="Dominguez A."/>
            <person name="Elias M."/>
            <person name="Eslava A.P."/>
            <person name="Glaser F."/>
            <person name="Grimwood J."/>
            <person name="Gutierrez G."/>
            <person name="Heitman J."/>
            <person name="Henrissat B."/>
            <person name="Iturriaga E.A."/>
            <person name="Lang B.F."/>
            <person name="Lavin J.L."/>
            <person name="Lee S."/>
            <person name="Li W."/>
            <person name="Lindquist E."/>
            <person name="Lopez-Garcia S."/>
            <person name="Luque E.M."/>
            <person name="Marcos A.T."/>
            <person name="Martin J."/>
            <person name="McCluskey K."/>
            <person name="Medina H.R."/>
            <person name="Miralles-Duran A."/>
            <person name="Miyazaki A."/>
            <person name="Munoz-Torres E."/>
            <person name="Oguiza J.A."/>
            <person name="Ohm R."/>
            <person name="Olmedo M."/>
            <person name="Orejas M."/>
            <person name="Ortiz-Castellanos L."/>
            <person name="Pisabarro A.G."/>
            <person name="Rodriguez-Romero J."/>
            <person name="Ruiz-Herrera J."/>
            <person name="Ruiz-Vazquez R."/>
            <person name="Sanz C."/>
            <person name="Schackwitz W."/>
            <person name="Schmutz J."/>
            <person name="Shahriari M."/>
            <person name="Shelest E."/>
            <person name="Silva-Franco F."/>
            <person name="Soanes D."/>
            <person name="Syed K."/>
            <person name="Tagua V.G."/>
            <person name="Talbot N.J."/>
            <person name="Thon M."/>
            <person name="De vries R.P."/>
            <person name="Wiebenga A."/>
            <person name="Yadav J.S."/>
            <person name="Braun E.L."/>
            <person name="Baker S."/>
            <person name="Garre V."/>
            <person name="Horwitz B."/>
            <person name="Torres-Martinez S."/>
            <person name="Idnurm A."/>
            <person name="Herrera-Estrella A."/>
            <person name="Gabaldon T."/>
            <person name="Grigoriev I.V."/>
        </authorList>
    </citation>
    <scope>NUCLEOTIDE SEQUENCE [LARGE SCALE GENOMIC DNA]</scope>
    <source>
        <strain evidence="2">NRRL 1555(-)</strain>
    </source>
</reference>